<dbReference type="Gene3D" id="3.30.360.10">
    <property type="entry name" value="Dihydrodipicolinate Reductase, domain 2"/>
    <property type="match status" value="1"/>
</dbReference>
<sequence>MTGLRWGILATGHIAHTFATDLRDAGIELVAVGSRTQESADAFAAEFAIPRAHGSYEDLAADPDVDIVYVATPHPQHVEAATLLLEHGRHVLIEKPLTLNEGEAAQIRDLAAREGLLAMEAMWTRYLPHMIRIREILAEGTLGEIRLVTADHTQKITDDPAHRLNALELGGGALLDLGIYPVSFTWDVLGAPATIQAAARLQSTQTDADVATIFTYASGALATTFSSSRAVGPNTASIVGTEARLDVDRVWYTPTSFRVIAPDGTVLEEYRSDITGRGMQYQAFAAERLVAEGNFAGDILPIEESVAILGTLDEIRRQIGVVYPGER</sequence>
<feature type="domain" description="Gfo/Idh/MocA-like oxidoreductase N-terminal" evidence="4">
    <location>
        <begin position="5"/>
        <end position="119"/>
    </location>
</feature>
<feature type="domain" description="GFO/IDH/MocA-like oxidoreductase" evidence="5">
    <location>
        <begin position="132"/>
        <end position="245"/>
    </location>
</feature>
<dbReference type="GO" id="GO:0016491">
    <property type="term" value="F:oxidoreductase activity"/>
    <property type="evidence" value="ECO:0007669"/>
    <property type="project" value="UniProtKB-KW"/>
</dbReference>
<dbReference type="OrthoDB" id="9815825at2"/>
<dbReference type="SUPFAM" id="SSF55347">
    <property type="entry name" value="Glyceraldehyde-3-phosphate dehydrogenase-like, C-terminal domain"/>
    <property type="match status" value="1"/>
</dbReference>
<dbReference type="PANTHER" id="PTHR22604:SF105">
    <property type="entry name" value="TRANS-1,2-DIHYDROBENZENE-1,2-DIOL DEHYDROGENASE"/>
    <property type="match status" value="1"/>
</dbReference>
<evidence type="ECO:0000259" key="4">
    <source>
        <dbReference type="Pfam" id="PF01408"/>
    </source>
</evidence>
<dbReference type="AlphaFoldDB" id="A0A1G7YWI7"/>
<keyword evidence="7" id="KW-1185">Reference proteome</keyword>
<dbReference type="RefSeq" id="WP_091489047.1">
    <property type="nucleotide sequence ID" value="NZ_LT629692.1"/>
</dbReference>
<reference evidence="6 7" key="1">
    <citation type="submission" date="2016-10" db="EMBL/GenBank/DDBJ databases">
        <authorList>
            <person name="de Groot N.N."/>
        </authorList>
    </citation>
    <scope>NUCLEOTIDE SEQUENCE [LARGE SCALE GENOMIC DNA]</scope>
    <source>
        <strain evidence="6 7">DSM 23142</strain>
    </source>
</reference>
<protein>
    <submittedName>
        <fullName evidence="6">Predicted dehydrogenase</fullName>
    </submittedName>
</protein>
<dbReference type="Pfam" id="PF22725">
    <property type="entry name" value="GFO_IDH_MocA_C3"/>
    <property type="match status" value="1"/>
</dbReference>
<evidence type="ECO:0000256" key="2">
    <source>
        <dbReference type="ARBA" id="ARBA00023002"/>
    </source>
</evidence>
<evidence type="ECO:0000313" key="7">
    <source>
        <dbReference type="Proteomes" id="UP000199009"/>
    </source>
</evidence>
<dbReference type="Proteomes" id="UP000199009">
    <property type="component" value="Chromosome I"/>
</dbReference>
<gene>
    <name evidence="6" type="ORF">SAMN04489810_1876</name>
</gene>
<keyword evidence="3" id="KW-0520">NAD</keyword>
<dbReference type="InterPro" id="IPR000683">
    <property type="entry name" value="Gfo/Idh/MocA-like_OxRdtase_N"/>
</dbReference>
<dbReference type="GO" id="GO:0000166">
    <property type="term" value="F:nucleotide binding"/>
    <property type="evidence" value="ECO:0007669"/>
    <property type="project" value="InterPro"/>
</dbReference>
<evidence type="ECO:0000259" key="5">
    <source>
        <dbReference type="Pfam" id="PF22725"/>
    </source>
</evidence>
<organism evidence="6 7">
    <name type="scientific">Microbacterium pygmaeum</name>
    <dbReference type="NCBI Taxonomy" id="370764"/>
    <lineage>
        <taxon>Bacteria</taxon>
        <taxon>Bacillati</taxon>
        <taxon>Actinomycetota</taxon>
        <taxon>Actinomycetes</taxon>
        <taxon>Micrococcales</taxon>
        <taxon>Microbacteriaceae</taxon>
        <taxon>Microbacterium</taxon>
    </lineage>
</organism>
<name>A0A1G7YWI7_9MICO</name>
<evidence type="ECO:0000256" key="1">
    <source>
        <dbReference type="ARBA" id="ARBA00010928"/>
    </source>
</evidence>
<dbReference type="InterPro" id="IPR055170">
    <property type="entry name" value="GFO_IDH_MocA-like_dom"/>
</dbReference>
<dbReference type="Gene3D" id="3.40.50.720">
    <property type="entry name" value="NAD(P)-binding Rossmann-like Domain"/>
    <property type="match status" value="1"/>
</dbReference>
<dbReference type="InterPro" id="IPR036291">
    <property type="entry name" value="NAD(P)-bd_dom_sf"/>
</dbReference>
<dbReference type="EMBL" id="LT629692">
    <property type="protein sequence ID" value="SDH00873.1"/>
    <property type="molecule type" value="Genomic_DNA"/>
</dbReference>
<evidence type="ECO:0000313" key="6">
    <source>
        <dbReference type="EMBL" id="SDH00873.1"/>
    </source>
</evidence>
<comment type="similarity">
    <text evidence="1">Belongs to the Gfo/Idh/MocA family.</text>
</comment>
<evidence type="ECO:0000256" key="3">
    <source>
        <dbReference type="ARBA" id="ARBA00023027"/>
    </source>
</evidence>
<dbReference type="SUPFAM" id="SSF51735">
    <property type="entry name" value="NAD(P)-binding Rossmann-fold domains"/>
    <property type="match status" value="1"/>
</dbReference>
<dbReference type="InterPro" id="IPR050984">
    <property type="entry name" value="Gfo/Idh/MocA_domain"/>
</dbReference>
<proteinExistence type="inferred from homology"/>
<dbReference type="Pfam" id="PF01408">
    <property type="entry name" value="GFO_IDH_MocA"/>
    <property type="match status" value="1"/>
</dbReference>
<dbReference type="PANTHER" id="PTHR22604">
    <property type="entry name" value="OXIDOREDUCTASES"/>
    <property type="match status" value="1"/>
</dbReference>
<accession>A0A1G7YWI7</accession>
<dbReference type="STRING" id="370764.SAMN04489810_1876"/>
<keyword evidence="2" id="KW-0560">Oxidoreductase</keyword>